<reference evidence="2" key="2">
    <citation type="submission" date="2011-02" db="EMBL/GenBank/DDBJ databases">
        <authorList>
            <person name="MacLean D."/>
        </authorList>
    </citation>
    <scope>NUCLEOTIDE SEQUENCE</scope>
</reference>
<organism evidence="2">
    <name type="scientific">Albugo laibachii Nc14</name>
    <dbReference type="NCBI Taxonomy" id="890382"/>
    <lineage>
        <taxon>Eukaryota</taxon>
        <taxon>Sar</taxon>
        <taxon>Stramenopiles</taxon>
        <taxon>Oomycota</taxon>
        <taxon>Peronosporomycetes</taxon>
        <taxon>Albuginales</taxon>
        <taxon>Albuginaceae</taxon>
        <taxon>Albugo</taxon>
    </lineage>
</organism>
<dbReference type="AlphaFoldDB" id="F0X0R5"/>
<dbReference type="EMBL" id="FR824548">
    <property type="protein sequence ID" value="CCA27359.1"/>
    <property type="molecule type" value="Genomic_DNA"/>
</dbReference>
<name>F0X0R5_9STRA</name>
<dbReference type="HOGENOM" id="CLU_2417776_0_0_1"/>
<evidence type="ECO:0000259" key="1">
    <source>
        <dbReference type="Pfam" id="PF15055"/>
    </source>
</evidence>
<proteinExistence type="predicted"/>
<dbReference type="InterPro" id="IPR028036">
    <property type="entry name" value="DMAC1-like_dom"/>
</dbReference>
<dbReference type="Pfam" id="PF15055">
    <property type="entry name" value="DMAC1_Dmo2"/>
    <property type="match status" value="1"/>
</dbReference>
<protein>
    <submittedName>
        <fullName evidence="2">AlNc14C513G12009 protein</fullName>
    </submittedName>
</protein>
<sequence length="92" mass="10327">MHSILPIFMVQYVLASMRSERLMEDCLSCKLIGTMTLAGLSGYFYHQSRKVPKTLKTQRHWLQFCSACFLLAGIARAKPANSKATDPDDLAC</sequence>
<feature type="domain" description="Distal membrane-arm assembly complex protein 1-like" evidence="1">
    <location>
        <begin position="25"/>
        <end position="55"/>
    </location>
</feature>
<reference evidence="2" key="1">
    <citation type="journal article" date="2011" name="PLoS Biol.">
        <title>Gene gain and loss during evolution of obligate parasitism in the white rust pathogen of Arabidopsis thaliana.</title>
        <authorList>
            <person name="Kemen E."/>
            <person name="Gardiner A."/>
            <person name="Schultz-Larsen T."/>
            <person name="Kemen A.C."/>
            <person name="Balmuth A.L."/>
            <person name="Robert-Seilaniantz A."/>
            <person name="Bailey K."/>
            <person name="Holub E."/>
            <person name="Studholme D.J."/>
            <person name="Maclean D."/>
            <person name="Jones J.D."/>
        </authorList>
    </citation>
    <scope>NUCLEOTIDE SEQUENCE</scope>
</reference>
<accession>F0X0R5</accession>
<gene>
    <name evidence="2" type="primary">AlNc14C513G12009</name>
    <name evidence="2" type="ORF">ALNC14_135030</name>
</gene>
<evidence type="ECO:0000313" key="2">
    <source>
        <dbReference type="EMBL" id="CCA27359.1"/>
    </source>
</evidence>